<dbReference type="Gene3D" id="3.40.50.300">
    <property type="entry name" value="P-loop containing nucleotide triphosphate hydrolases"/>
    <property type="match status" value="1"/>
</dbReference>
<proteinExistence type="inferred from homology"/>
<evidence type="ECO:0000259" key="12">
    <source>
        <dbReference type="PROSITE" id="PS50893"/>
    </source>
</evidence>
<dbReference type="SUPFAM" id="SSF52540">
    <property type="entry name" value="P-loop containing nucleoside triphosphate hydrolases"/>
    <property type="match status" value="1"/>
</dbReference>
<dbReference type="PANTHER" id="PTHR48041:SF91">
    <property type="entry name" value="ABC TRANSPORTER G FAMILY MEMBER 28"/>
    <property type="match status" value="1"/>
</dbReference>
<dbReference type="FunFam" id="3.40.50.300:FF:000367">
    <property type="entry name" value="ABC transporter G family member 24"/>
    <property type="match status" value="1"/>
</dbReference>
<feature type="transmembrane region" description="Helical" evidence="10">
    <location>
        <begin position="935"/>
        <end position="952"/>
    </location>
</feature>
<keyword evidence="14" id="KW-1185">Reference proteome</keyword>
<sequence>MRMRRMRILSWAIAVALILVLGDQVWLAQAQDPAAVETPADPAAAGDPAATADNPAAMELLSQAMFKRFNNFSAFFGPDVKKHLKYCIRDMDAEWDKAFNFSKNTKFLAECVKGDKGMHNAMQRLCTAAEVKFYGQSLLGGEDGEVKRKYSLRPNTNCNMSGWPEGCEPGWSCNVRKEDKVDIKNDKVIPERLLDCQPCCPGFFCPLGLTCMIRESLSLIYNLLVQNCDFCNSFFKPAPWEPTALELKLMKPPVSVLRKSSIPTANPFPIIDVDTREYLEGTVINYLQGRSPTAVAALTCGLILHLATRCSVPEDSTVPPQPKRTPAPRVMNLIMDEFAACYQLAGCHSQTENQNITAYGLIFFGGITMILLIIYNCSGQVLSDREKRQAKSREAAAKSARETVQARERWKSAKDVARKGAELTAQLSRTFSRKKSVLNEPHKGSGQPKPGSDGALPPVTGDSKGKKKKESNLTKMLRDLEENPDNDEGFNVEIGDKNLKKHAKGKQLHTRSQIFKYAYGQIEKEKQMQEQTKNMTFSGVISVASDLEFSSRPPIEVFFQDLAITLKGKNKHLLRCVTGKLVPGHVSAVMGPSGAGKTTFLSALLGKAAGCTITGSILINGKNEPMQSYKRIIGYVPQDDIVHGNLTVEENLWFSARCRLAADLEKFEKVLVVERVIESLGLQHIRDSLVGTIEKRGISGGQRKRVNVGLEMVMEPSLLILDEPTSGLDSSSSLLLLRALRREALEGVNICMVVHQPSYTLYRMFDDLILLAKGGLTVYHGPVKKVEDYFSGLGIVVPERVNPPDYYIDILEGIVKPSANATVKFKELPLRWMLHNGYPVPPDMLDSAGVSSVSADDSSHGGMTPASTSTPEQSFAGDLWQDVKFTVGQKKDHIWLNFNRSQDLSNRETPNVVMQYKVFLGRLGKQRLRESRAQAVDFLILLLAGICLGTLAKVSDETFGSSGYLYTVIGVSLLTKIAALRSFSLDKLHYRRESGSGMSSLAYFLAKDSVDHFSTIIKPAVYLSMFYFFNNPRSTIFENYLVLLCLVYCVTGIAYILAIYYEPAPAQLWSVLLPVVLSLIANQDAESFASKIGDYCYTKWALEAFLLANAERYSGVWLIQRCGAIRKRGYDLEDYYPCLAYLIATGIFSRGVAFFCLVTFQKK</sequence>
<evidence type="ECO:0000256" key="8">
    <source>
        <dbReference type="ARBA" id="ARBA00023136"/>
    </source>
</evidence>
<dbReference type="InterPro" id="IPR003593">
    <property type="entry name" value="AAA+_ATPase"/>
</dbReference>
<organism evidence="13">
    <name type="scientific">Salvia splendens</name>
    <name type="common">Scarlet sage</name>
    <dbReference type="NCBI Taxonomy" id="180675"/>
    <lineage>
        <taxon>Eukaryota</taxon>
        <taxon>Viridiplantae</taxon>
        <taxon>Streptophyta</taxon>
        <taxon>Embryophyta</taxon>
        <taxon>Tracheophyta</taxon>
        <taxon>Spermatophyta</taxon>
        <taxon>Magnoliopsida</taxon>
        <taxon>eudicotyledons</taxon>
        <taxon>Gunneridae</taxon>
        <taxon>Pentapetalae</taxon>
        <taxon>asterids</taxon>
        <taxon>lamiids</taxon>
        <taxon>Lamiales</taxon>
        <taxon>Lamiaceae</taxon>
        <taxon>Nepetoideae</taxon>
        <taxon>Mentheae</taxon>
        <taxon>Salviinae</taxon>
        <taxon>Salvia</taxon>
        <taxon>Salvia subgen. Calosphace</taxon>
        <taxon>core Calosphace</taxon>
    </lineage>
</organism>
<evidence type="ECO:0000313" key="14">
    <source>
        <dbReference type="Proteomes" id="UP000298416"/>
    </source>
</evidence>
<dbReference type="InterPro" id="IPR027417">
    <property type="entry name" value="P-loop_NTPase"/>
</dbReference>
<feature type="compositionally biased region" description="Low complexity" evidence="9">
    <location>
        <begin position="849"/>
        <end position="862"/>
    </location>
</feature>
<evidence type="ECO:0000313" key="13">
    <source>
        <dbReference type="EMBL" id="KAG6415371.1"/>
    </source>
</evidence>
<comment type="caution">
    <text evidence="13">The sequence shown here is derived from an EMBL/GenBank/DDBJ whole genome shotgun (WGS) entry which is preliminary data.</text>
</comment>
<evidence type="ECO:0000256" key="5">
    <source>
        <dbReference type="ARBA" id="ARBA00022741"/>
    </source>
</evidence>
<keyword evidence="7 10" id="KW-1133">Transmembrane helix</keyword>
<dbReference type="GO" id="GO:0005524">
    <property type="term" value="F:ATP binding"/>
    <property type="evidence" value="ECO:0007669"/>
    <property type="project" value="UniProtKB-KW"/>
</dbReference>
<dbReference type="GO" id="GO:0016887">
    <property type="term" value="F:ATP hydrolysis activity"/>
    <property type="evidence" value="ECO:0007669"/>
    <property type="project" value="InterPro"/>
</dbReference>
<evidence type="ECO:0000256" key="6">
    <source>
        <dbReference type="ARBA" id="ARBA00022840"/>
    </source>
</evidence>
<evidence type="ECO:0000256" key="9">
    <source>
        <dbReference type="SAM" id="MobiDB-lite"/>
    </source>
</evidence>
<dbReference type="InterPro" id="IPR017871">
    <property type="entry name" value="ABC_transporter-like_CS"/>
</dbReference>
<dbReference type="SMART" id="SM00382">
    <property type="entry name" value="AAA"/>
    <property type="match status" value="1"/>
</dbReference>
<evidence type="ECO:0000256" key="11">
    <source>
        <dbReference type="SAM" id="SignalP"/>
    </source>
</evidence>
<dbReference type="EMBL" id="PNBA02000008">
    <property type="protein sequence ID" value="KAG6415371.1"/>
    <property type="molecule type" value="Genomic_DNA"/>
</dbReference>
<evidence type="ECO:0000256" key="7">
    <source>
        <dbReference type="ARBA" id="ARBA00022989"/>
    </source>
</evidence>
<feature type="signal peptide" evidence="11">
    <location>
        <begin position="1"/>
        <end position="30"/>
    </location>
</feature>
<dbReference type="PANTHER" id="PTHR48041">
    <property type="entry name" value="ABC TRANSPORTER G FAMILY MEMBER 28"/>
    <property type="match status" value="1"/>
</dbReference>
<dbReference type="Proteomes" id="UP000298416">
    <property type="component" value="Unassembled WGS sequence"/>
</dbReference>
<name>A0A8X8XJW3_SALSN</name>
<dbReference type="Pfam" id="PF00005">
    <property type="entry name" value="ABC_tran"/>
    <property type="match status" value="1"/>
</dbReference>
<dbReference type="PROSITE" id="PS00211">
    <property type="entry name" value="ABC_TRANSPORTER_1"/>
    <property type="match status" value="1"/>
</dbReference>
<dbReference type="GO" id="GO:0140359">
    <property type="term" value="F:ABC-type transporter activity"/>
    <property type="evidence" value="ECO:0007669"/>
    <property type="project" value="InterPro"/>
</dbReference>
<evidence type="ECO:0000256" key="1">
    <source>
        <dbReference type="ARBA" id="ARBA00004141"/>
    </source>
</evidence>
<dbReference type="Pfam" id="PF19055">
    <property type="entry name" value="ABC2_membrane_7"/>
    <property type="match status" value="1"/>
</dbReference>
<feature type="transmembrane region" description="Helical" evidence="10">
    <location>
        <begin position="1040"/>
        <end position="1061"/>
    </location>
</feature>
<feature type="transmembrane region" description="Helical" evidence="10">
    <location>
        <begin position="964"/>
        <end position="983"/>
    </location>
</feature>
<feature type="transmembrane region" description="Helical" evidence="10">
    <location>
        <begin position="1139"/>
        <end position="1160"/>
    </location>
</feature>
<protein>
    <recommendedName>
        <fullName evidence="12">ABC transporter domain-containing protein</fullName>
    </recommendedName>
</protein>
<reference evidence="13" key="1">
    <citation type="submission" date="2018-01" db="EMBL/GenBank/DDBJ databases">
        <authorList>
            <person name="Mao J.F."/>
        </authorList>
    </citation>
    <scope>NUCLEOTIDE SEQUENCE</scope>
    <source>
        <strain evidence="13">Huo1</strain>
        <tissue evidence="13">Leaf</tissue>
    </source>
</reference>
<keyword evidence="5" id="KW-0547">Nucleotide-binding</keyword>
<dbReference type="InterPro" id="IPR003439">
    <property type="entry name" value="ABC_transporter-like_ATP-bd"/>
</dbReference>
<feature type="region of interest" description="Disordered" evidence="9">
    <location>
        <begin position="849"/>
        <end position="873"/>
    </location>
</feature>
<comment type="similarity">
    <text evidence="2">Belongs to the ABC transporter superfamily. ABCG family. Eye pigment precursor importer (TC 3.A.1.204) subfamily.</text>
</comment>
<feature type="region of interest" description="Disordered" evidence="9">
    <location>
        <begin position="431"/>
        <end position="471"/>
    </location>
</feature>
<keyword evidence="11" id="KW-0732">Signal</keyword>
<feature type="transmembrane region" description="Helical" evidence="10">
    <location>
        <begin position="356"/>
        <end position="378"/>
    </location>
</feature>
<dbReference type="AlphaFoldDB" id="A0A8X8XJW3"/>
<keyword evidence="3" id="KW-0813">Transport</keyword>
<keyword evidence="8 10" id="KW-0472">Membrane</keyword>
<dbReference type="GO" id="GO:0016020">
    <property type="term" value="C:membrane"/>
    <property type="evidence" value="ECO:0007669"/>
    <property type="project" value="UniProtKB-SubCell"/>
</dbReference>
<keyword evidence="6" id="KW-0067">ATP-binding</keyword>
<feature type="chain" id="PRO_5036501716" description="ABC transporter domain-containing protein" evidence="11">
    <location>
        <begin position="31"/>
        <end position="1163"/>
    </location>
</feature>
<dbReference type="InterPro" id="IPR050352">
    <property type="entry name" value="ABCG_transporters"/>
</dbReference>
<accession>A0A8X8XJW3</accession>
<evidence type="ECO:0000256" key="2">
    <source>
        <dbReference type="ARBA" id="ARBA00005814"/>
    </source>
</evidence>
<feature type="domain" description="ABC transporter" evidence="12">
    <location>
        <begin position="557"/>
        <end position="798"/>
    </location>
</feature>
<feature type="region of interest" description="Disordered" evidence="9">
    <location>
        <begin position="392"/>
        <end position="418"/>
    </location>
</feature>
<keyword evidence="4 10" id="KW-0812">Transmembrane</keyword>
<evidence type="ECO:0000256" key="4">
    <source>
        <dbReference type="ARBA" id="ARBA00022692"/>
    </source>
</evidence>
<comment type="subcellular location">
    <subcellularLocation>
        <location evidence="1">Membrane</location>
        <topology evidence="1">Multi-pass membrane protein</topology>
    </subcellularLocation>
</comment>
<dbReference type="InterPro" id="IPR043926">
    <property type="entry name" value="ABCG_dom"/>
</dbReference>
<evidence type="ECO:0000256" key="3">
    <source>
        <dbReference type="ARBA" id="ARBA00022448"/>
    </source>
</evidence>
<gene>
    <name evidence="13" type="ORF">SASPL_122782</name>
</gene>
<dbReference type="CDD" id="cd03213">
    <property type="entry name" value="ABCG_EPDR"/>
    <property type="match status" value="1"/>
</dbReference>
<reference evidence="13" key="2">
    <citation type="submission" date="2020-08" db="EMBL/GenBank/DDBJ databases">
        <title>Plant Genome Project.</title>
        <authorList>
            <person name="Zhang R.-G."/>
        </authorList>
    </citation>
    <scope>NUCLEOTIDE SEQUENCE</scope>
    <source>
        <strain evidence="13">Huo1</strain>
        <tissue evidence="13">Leaf</tissue>
    </source>
</reference>
<dbReference type="PROSITE" id="PS50893">
    <property type="entry name" value="ABC_TRANSPORTER_2"/>
    <property type="match status" value="1"/>
</dbReference>
<evidence type="ECO:0000256" key="10">
    <source>
        <dbReference type="SAM" id="Phobius"/>
    </source>
</evidence>